<reference evidence="1" key="1">
    <citation type="journal article" date="2023" name="Mol. Phylogenet. Evol.">
        <title>Genome-scale phylogeny and comparative genomics of the fungal order Sordariales.</title>
        <authorList>
            <person name="Hensen N."/>
            <person name="Bonometti L."/>
            <person name="Westerberg I."/>
            <person name="Brannstrom I.O."/>
            <person name="Guillou S."/>
            <person name="Cros-Aarteil S."/>
            <person name="Calhoun S."/>
            <person name="Haridas S."/>
            <person name="Kuo A."/>
            <person name="Mondo S."/>
            <person name="Pangilinan J."/>
            <person name="Riley R."/>
            <person name="LaButti K."/>
            <person name="Andreopoulos B."/>
            <person name="Lipzen A."/>
            <person name="Chen C."/>
            <person name="Yan M."/>
            <person name="Daum C."/>
            <person name="Ng V."/>
            <person name="Clum A."/>
            <person name="Steindorff A."/>
            <person name="Ohm R.A."/>
            <person name="Martin F."/>
            <person name="Silar P."/>
            <person name="Natvig D.O."/>
            <person name="Lalanne C."/>
            <person name="Gautier V."/>
            <person name="Ament-Velasquez S.L."/>
            <person name="Kruys A."/>
            <person name="Hutchinson M.I."/>
            <person name="Powell A.J."/>
            <person name="Barry K."/>
            <person name="Miller A.N."/>
            <person name="Grigoriev I.V."/>
            <person name="Debuchy R."/>
            <person name="Gladieux P."/>
            <person name="Hiltunen Thoren M."/>
            <person name="Johannesson H."/>
        </authorList>
    </citation>
    <scope>NUCLEOTIDE SEQUENCE</scope>
    <source>
        <strain evidence="1">CBS 958.72</strain>
    </source>
</reference>
<keyword evidence="2" id="KW-1185">Reference proteome</keyword>
<proteinExistence type="predicted"/>
<evidence type="ECO:0000313" key="1">
    <source>
        <dbReference type="EMBL" id="KAK3361119.1"/>
    </source>
</evidence>
<comment type="caution">
    <text evidence="1">The sequence shown here is derived from an EMBL/GenBank/DDBJ whole genome shotgun (WGS) entry which is preliminary data.</text>
</comment>
<name>A0AAE0MZ93_9PEZI</name>
<dbReference type="EMBL" id="JAULSN010000012">
    <property type="protein sequence ID" value="KAK3361119.1"/>
    <property type="molecule type" value="Genomic_DNA"/>
</dbReference>
<evidence type="ECO:0000313" key="2">
    <source>
        <dbReference type="Proteomes" id="UP001287356"/>
    </source>
</evidence>
<gene>
    <name evidence="1" type="ORF">B0T24DRAFT_599471</name>
</gene>
<reference evidence="1" key="2">
    <citation type="submission" date="2023-06" db="EMBL/GenBank/DDBJ databases">
        <authorList>
            <consortium name="Lawrence Berkeley National Laboratory"/>
            <person name="Haridas S."/>
            <person name="Hensen N."/>
            <person name="Bonometti L."/>
            <person name="Westerberg I."/>
            <person name="Brannstrom I.O."/>
            <person name="Guillou S."/>
            <person name="Cros-Aarteil S."/>
            <person name="Calhoun S."/>
            <person name="Kuo A."/>
            <person name="Mondo S."/>
            <person name="Pangilinan J."/>
            <person name="Riley R."/>
            <person name="Labutti K."/>
            <person name="Andreopoulos B."/>
            <person name="Lipzen A."/>
            <person name="Chen C."/>
            <person name="Yanf M."/>
            <person name="Daum C."/>
            <person name="Ng V."/>
            <person name="Clum A."/>
            <person name="Steindorff A."/>
            <person name="Ohm R."/>
            <person name="Martin F."/>
            <person name="Silar P."/>
            <person name="Natvig D."/>
            <person name="Lalanne C."/>
            <person name="Gautier V."/>
            <person name="Ament-Velasquez S.L."/>
            <person name="Kruys A."/>
            <person name="Hutchinson M.I."/>
            <person name="Powell A.J."/>
            <person name="Barry K."/>
            <person name="Miller A.N."/>
            <person name="Grigoriev I.V."/>
            <person name="Debuchy R."/>
            <person name="Gladieux P."/>
            <person name="Thoren M.H."/>
            <person name="Johannesson H."/>
        </authorList>
    </citation>
    <scope>NUCLEOTIDE SEQUENCE</scope>
    <source>
        <strain evidence="1">CBS 958.72</strain>
    </source>
</reference>
<organism evidence="1 2">
    <name type="scientific">Lasiosphaeria ovina</name>
    <dbReference type="NCBI Taxonomy" id="92902"/>
    <lineage>
        <taxon>Eukaryota</taxon>
        <taxon>Fungi</taxon>
        <taxon>Dikarya</taxon>
        <taxon>Ascomycota</taxon>
        <taxon>Pezizomycotina</taxon>
        <taxon>Sordariomycetes</taxon>
        <taxon>Sordariomycetidae</taxon>
        <taxon>Sordariales</taxon>
        <taxon>Lasiosphaeriaceae</taxon>
        <taxon>Lasiosphaeria</taxon>
    </lineage>
</organism>
<dbReference type="Proteomes" id="UP001287356">
    <property type="component" value="Unassembled WGS sequence"/>
</dbReference>
<protein>
    <submittedName>
        <fullName evidence="1">Uncharacterized protein</fullName>
    </submittedName>
</protein>
<dbReference type="AlphaFoldDB" id="A0AAE0MZ93"/>
<accession>A0AAE0MZ93</accession>
<sequence length="418" mass="46281">MYRLKCIQLTLTQPGNTPLEIISKPFSIEHGLDAPATVTVEGLEDANKSRIPGSPFRAASDFRWTLRNDDSAHDPAEGVGAAVIEMDSQITLLLGGPGAFEEPGLVDVRVLEAYVPLPSEILQKMFSHTKVMVPLLCNAIWSSCVVGRAVLEGALTEPEVRNFNWSTSFINNGNSVCDASASNINQVNPCAFLYEGADTPLVVTFKYAFKKSDPPKKETYRLKGTQAGSGGFEIISAPFSVKNPTGATISAVATTLEDFHHAEKVPGSPFRAKGICNWTLLHNDDKHTPVECAGTATTSLDFFFMFGPHKVLYDDDHEYHLELTRLVYPSYSFVAGKKWSEVEADIIKEQASELSSFARITRLVYLRLFIPITILDTHVCKRRVIKVRVPRRASPVNEEYTCTMSFFILLPSYGFLYL</sequence>